<evidence type="ECO:0000256" key="6">
    <source>
        <dbReference type="ARBA" id="ARBA00022984"/>
    </source>
</evidence>
<dbReference type="OrthoDB" id="9787225at2"/>
<dbReference type="GO" id="GO:0008360">
    <property type="term" value="P:regulation of cell shape"/>
    <property type="evidence" value="ECO:0007669"/>
    <property type="project" value="UniProtKB-UniRule"/>
</dbReference>
<proteinExistence type="inferred from homology"/>
<dbReference type="InterPro" id="IPR038063">
    <property type="entry name" value="Transpep_catalytic_dom"/>
</dbReference>
<dbReference type="eggNOG" id="COG1376">
    <property type="taxonomic scope" value="Bacteria"/>
</dbReference>
<feature type="domain" description="L,D-TPase catalytic" evidence="9">
    <location>
        <begin position="17"/>
        <end position="138"/>
    </location>
</feature>
<organism evidence="10 11">
    <name type="scientific">Desulforamulus reducens (strain ATCC BAA-1160 / DSM 100696 / MI-1)</name>
    <name type="common">Desulfotomaculum reducens</name>
    <dbReference type="NCBI Taxonomy" id="349161"/>
    <lineage>
        <taxon>Bacteria</taxon>
        <taxon>Bacillati</taxon>
        <taxon>Bacillota</taxon>
        <taxon>Clostridia</taxon>
        <taxon>Eubacteriales</taxon>
        <taxon>Peptococcaceae</taxon>
        <taxon>Desulforamulus</taxon>
    </lineage>
</organism>
<sequence>MSFFIFTPIAGATEKSKMIIINKKTNQLGFYEDGLLSKVFPVATGRQRSFTPEGNFRVINKQLNPPYYKKNIPGGSPYNPLGPRWLGLSAPGGPYGIHGNSNPASIGTYASNGCIRLFNNDILWLYEQVPLGTPVIIVWNNINLNEGFVDTKPIKLYFNNESIEANQFKLFSKQDKPYLPLKLLCQLLDYGLNWDNTASTVSVTKSDFITQLTPNEQTAIINGQTSSLADIPLLVDGTTFVTISTVKQIFNVDIQWHSETREVFLYSIESDKMLTDTTQRPAEWIVNLPDLINQ</sequence>
<comment type="pathway">
    <text evidence="1 8">Cell wall biogenesis; peptidoglycan biosynthesis.</text>
</comment>
<dbReference type="Gene3D" id="3.30.457.10">
    <property type="entry name" value="Copper amine oxidase-like, N-terminal domain"/>
    <property type="match status" value="1"/>
</dbReference>
<dbReference type="InterPro" id="IPR012854">
    <property type="entry name" value="Cu_amine_oxidase-like_N"/>
</dbReference>
<keyword evidence="5 8" id="KW-0133">Cell shape</keyword>
<dbReference type="EMBL" id="CP000612">
    <property type="protein sequence ID" value="ABO49792.1"/>
    <property type="molecule type" value="Genomic_DNA"/>
</dbReference>
<evidence type="ECO:0000256" key="7">
    <source>
        <dbReference type="ARBA" id="ARBA00023316"/>
    </source>
</evidence>
<dbReference type="PROSITE" id="PS52029">
    <property type="entry name" value="LD_TPASE"/>
    <property type="match status" value="1"/>
</dbReference>
<keyword evidence="3" id="KW-0808">Transferase</keyword>
<dbReference type="GO" id="GO:0016740">
    <property type="term" value="F:transferase activity"/>
    <property type="evidence" value="ECO:0007669"/>
    <property type="project" value="UniProtKB-KW"/>
</dbReference>
<evidence type="ECO:0000313" key="11">
    <source>
        <dbReference type="Proteomes" id="UP000001556"/>
    </source>
</evidence>
<dbReference type="KEGG" id="drm:Dred_1258"/>
<keyword evidence="7 8" id="KW-0961">Cell wall biogenesis/degradation</keyword>
<dbReference type="CDD" id="cd16913">
    <property type="entry name" value="YkuD_like"/>
    <property type="match status" value="1"/>
</dbReference>
<comment type="similarity">
    <text evidence="2">Belongs to the YkuD family.</text>
</comment>
<gene>
    <name evidence="10" type="ordered locus">Dred_1258</name>
</gene>
<dbReference type="Pfam" id="PF03734">
    <property type="entry name" value="YkuD"/>
    <property type="match status" value="1"/>
</dbReference>
<dbReference type="SUPFAM" id="SSF55383">
    <property type="entry name" value="Copper amine oxidase, domain N"/>
    <property type="match status" value="1"/>
</dbReference>
<dbReference type="STRING" id="349161.Dred_1258"/>
<dbReference type="AlphaFoldDB" id="A4J3Y9"/>
<dbReference type="GO" id="GO:0071555">
    <property type="term" value="P:cell wall organization"/>
    <property type="evidence" value="ECO:0007669"/>
    <property type="project" value="UniProtKB-UniRule"/>
</dbReference>
<evidence type="ECO:0000256" key="5">
    <source>
        <dbReference type="ARBA" id="ARBA00022960"/>
    </source>
</evidence>
<dbReference type="GO" id="GO:0005576">
    <property type="term" value="C:extracellular region"/>
    <property type="evidence" value="ECO:0007669"/>
    <property type="project" value="TreeGrafter"/>
</dbReference>
<dbReference type="Gene3D" id="2.40.440.10">
    <property type="entry name" value="L,D-transpeptidase catalytic domain-like"/>
    <property type="match status" value="1"/>
</dbReference>
<dbReference type="Pfam" id="PF07833">
    <property type="entry name" value="Cu_amine_oxidN1"/>
    <property type="match status" value="1"/>
</dbReference>
<dbReference type="UniPathway" id="UPA00219"/>
<dbReference type="InterPro" id="IPR036582">
    <property type="entry name" value="Mao_N_sf"/>
</dbReference>
<evidence type="ECO:0000256" key="2">
    <source>
        <dbReference type="ARBA" id="ARBA00005992"/>
    </source>
</evidence>
<dbReference type="SUPFAM" id="SSF141523">
    <property type="entry name" value="L,D-transpeptidase catalytic domain-like"/>
    <property type="match status" value="1"/>
</dbReference>
<evidence type="ECO:0000313" key="10">
    <source>
        <dbReference type="EMBL" id="ABO49792.1"/>
    </source>
</evidence>
<dbReference type="PANTHER" id="PTHR30582">
    <property type="entry name" value="L,D-TRANSPEPTIDASE"/>
    <property type="match status" value="1"/>
</dbReference>
<evidence type="ECO:0000256" key="8">
    <source>
        <dbReference type="PROSITE-ProRule" id="PRU01373"/>
    </source>
</evidence>
<protein>
    <submittedName>
        <fullName evidence="10">ErfK/YbiS/YcfS/YnhG family protein</fullName>
    </submittedName>
</protein>
<evidence type="ECO:0000256" key="4">
    <source>
        <dbReference type="ARBA" id="ARBA00022801"/>
    </source>
</evidence>
<evidence type="ECO:0000256" key="3">
    <source>
        <dbReference type="ARBA" id="ARBA00022679"/>
    </source>
</evidence>
<feature type="active site" description="Proton donor/acceptor" evidence="8">
    <location>
        <position position="98"/>
    </location>
</feature>
<evidence type="ECO:0000259" key="9">
    <source>
        <dbReference type="PROSITE" id="PS52029"/>
    </source>
</evidence>
<dbReference type="HOGENOM" id="CLU_996929_0_0_9"/>
<dbReference type="PANTHER" id="PTHR30582:SF4">
    <property type="entry name" value="L,D-TRANSPEPTIDASE YQJB-RELATED"/>
    <property type="match status" value="1"/>
</dbReference>
<dbReference type="Proteomes" id="UP000001556">
    <property type="component" value="Chromosome"/>
</dbReference>
<dbReference type="GO" id="GO:0071972">
    <property type="term" value="F:peptidoglycan L,D-transpeptidase activity"/>
    <property type="evidence" value="ECO:0007669"/>
    <property type="project" value="TreeGrafter"/>
</dbReference>
<reference evidence="10 11" key="1">
    <citation type="submission" date="2007-03" db="EMBL/GenBank/DDBJ databases">
        <title>Complete sequence of Desulfotomaculum reducens MI-1.</title>
        <authorList>
            <consortium name="US DOE Joint Genome Institute"/>
            <person name="Copeland A."/>
            <person name="Lucas S."/>
            <person name="Lapidus A."/>
            <person name="Barry K."/>
            <person name="Detter J.C."/>
            <person name="Glavina del Rio T."/>
            <person name="Hammon N."/>
            <person name="Israni S."/>
            <person name="Dalin E."/>
            <person name="Tice H."/>
            <person name="Pitluck S."/>
            <person name="Sims D."/>
            <person name="Brettin T."/>
            <person name="Bruce D."/>
            <person name="Han C."/>
            <person name="Tapia R."/>
            <person name="Schmutz J."/>
            <person name="Larimer F."/>
            <person name="Land M."/>
            <person name="Hauser L."/>
            <person name="Kyrpides N."/>
            <person name="Kim E."/>
            <person name="Tebo B.M."/>
            <person name="Richardson P."/>
        </authorList>
    </citation>
    <scope>NUCLEOTIDE SEQUENCE [LARGE SCALE GENOMIC DNA]</scope>
    <source>
        <strain evidence="10 11">MI-1</strain>
    </source>
</reference>
<dbReference type="FunFam" id="2.40.440.10:FF:000003">
    <property type="entry name" value="L,D-transpeptidase YciB"/>
    <property type="match status" value="1"/>
</dbReference>
<accession>A4J3Y9</accession>
<dbReference type="GO" id="GO:0018104">
    <property type="term" value="P:peptidoglycan-protein cross-linking"/>
    <property type="evidence" value="ECO:0007669"/>
    <property type="project" value="TreeGrafter"/>
</dbReference>
<keyword evidence="4" id="KW-0378">Hydrolase</keyword>
<evidence type="ECO:0000256" key="1">
    <source>
        <dbReference type="ARBA" id="ARBA00004752"/>
    </source>
</evidence>
<name>A4J3Y9_DESRM</name>
<feature type="active site" description="Nucleophile" evidence="8">
    <location>
        <position position="114"/>
    </location>
</feature>
<keyword evidence="6 8" id="KW-0573">Peptidoglycan synthesis</keyword>
<dbReference type="InterPro" id="IPR005490">
    <property type="entry name" value="LD_TPept_cat_dom"/>
</dbReference>
<dbReference type="RefSeq" id="WP_011877618.1">
    <property type="nucleotide sequence ID" value="NC_009253.1"/>
</dbReference>
<keyword evidence="11" id="KW-1185">Reference proteome</keyword>
<dbReference type="InterPro" id="IPR050979">
    <property type="entry name" value="LD-transpeptidase"/>
</dbReference>